<dbReference type="InterPro" id="IPR035944">
    <property type="entry name" value="YfbM-like_sf"/>
</dbReference>
<dbReference type="STRING" id="47855.GA0070606_3933"/>
<name>A0A1C6VD22_9ACTN</name>
<dbReference type="EMBL" id="FMHZ01000002">
    <property type="protein sequence ID" value="SCL64249.1"/>
    <property type="molecule type" value="Genomic_DNA"/>
</dbReference>
<evidence type="ECO:0008006" key="3">
    <source>
        <dbReference type="Google" id="ProtNLM"/>
    </source>
</evidence>
<organism evidence="1 2">
    <name type="scientific">Micromonospora citrea</name>
    <dbReference type="NCBI Taxonomy" id="47855"/>
    <lineage>
        <taxon>Bacteria</taxon>
        <taxon>Bacillati</taxon>
        <taxon>Actinomycetota</taxon>
        <taxon>Actinomycetes</taxon>
        <taxon>Micromonosporales</taxon>
        <taxon>Micromonosporaceae</taxon>
        <taxon>Micromonospora</taxon>
    </lineage>
</organism>
<gene>
    <name evidence="1" type="ORF">GA0070606_3933</name>
</gene>
<proteinExistence type="predicted"/>
<dbReference type="OrthoDB" id="5354816at2"/>
<dbReference type="SUPFAM" id="SSF111069">
    <property type="entry name" value="Hypothetical protein yfbM"/>
    <property type="match status" value="1"/>
</dbReference>
<sequence>MGSVLSFTRVTPEELTRAMADPEWAMEHVVDDEDRPGCFLEKAWAGIQFLLDEAEVRVDLYEDGDAIDEECLLFAWDDALVAHAAKALSAAPFEALARHYDPKRMIERNVYPTVWGDDDLGYLEFHHAGLVEFFVATAAAGDAAIRDFNF</sequence>
<accession>A0A1C6VD22</accession>
<keyword evidence="2" id="KW-1185">Reference proteome</keyword>
<dbReference type="RefSeq" id="WP_091102452.1">
    <property type="nucleotide sequence ID" value="NZ_FMHZ01000002.1"/>
</dbReference>
<dbReference type="Gene3D" id="3.40.1760.10">
    <property type="entry name" value="YfbM-like super family"/>
    <property type="match status" value="1"/>
</dbReference>
<reference evidence="2" key="1">
    <citation type="submission" date="2016-06" db="EMBL/GenBank/DDBJ databases">
        <authorList>
            <person name="Varghese N."/>
            <person name="Submissions Spin"/>
        </authorList>
    </citation>
    <scope>NUCLEOTIDE SEQUENCE [LARGE SCALE GENOMIC DNA]</scope>
    <source>
        <strain evidence="2">DSM 43903</strain>
    </source>
</reference>
<evidence type="ECO:0000313" key="1">
    <source>
        <dbReference type="EMBL" id="SCL64249.1"/>
    </source>
</evidence>
<dbReference type="InterPro" id="IPR015068">
    <property type="entry name" value="DUF1877"/>
</dbReference>
<protein>
    <recommendedName>
        <fullName evidence="3">DUF1877 family protein</fullName>
    </recommendedName>
</protein>
<dbReference type="Pfam" id="PF08974">
    <property type="entry name" value="DUF1877"/>
    <property type="match status" value="1"/>
</dbReference>
<evidence type="ECO:0000313" key="2">
    <source>
        <dbReference type="Proteomes" id="UP000199001"/>
    </source>
</evidence>
<dbReference type="AlphaFoldDB" id="A0A1C6VD22"/>
<dbReference type="Proteomes" id="UP000199001">
    <property type="component" value="Unassembled WGS sequence"/>
</dbReference>